<protein>
    <submittedName>
        <fullName evidence="2">Uncharacterized protein</fullName>
    </submittedName>
</protein>
<evidence type="ECO:0000313" key="2">
    <source>
        <dbReference type="EMBL" id="KAK3319927.1"/>
    </source>
</evidence>
<reference evidence="2" key="2">
    <citation type="submission" date="2023-06" db="EMBL/GenBank/DDBJ databases">
        <authorList>
            <consortium name="Lawrence Berkeley National Laboratory"/>
            <person name="Haridas S."/>
            <person name="Hensen N."/>
            <person name="Bonometti L."/>
            <person name="Westerberg I."/>
            <person name="Brannstrom I.O."/>
            <person name="Guillou S."/>
            <person name="Cros-Aarteil S."/>
            <person name="Calhoun S."/>
            <person name="Kuo A."/>
            <person name="Mondo S."/>
            <person name="Pangilinan J."/>
            <person name="Riley R."/>
            <person name="Labutti K."/>
            <person name="Andreopoulos B."/>
            <person name="Lipzen A."/>
            <person name="Chen C."/>
            <person name="Yanf M."/>
            <person name="Daum C."/>
            <person name="Ng V."/>
            <person name="Clum A."/>
            <person name="Steindorff A."/>
            <person name="Ohm R."/>
            <person name="Martin F."/>
            <person name="Silar P."/>
            <person name="Natvig D."/>
            <person name="Lalanne C."/>
            <person name="Gautier V."/>
            <person name="Ament-Velasquez S.L."/>
            <person name="Kruys A."/>
            <person name="Hutchinson M.I."/>
            <person name="Powell A.J."/>
            <person name="Barry K."/>
            <person name="Miller A.N."/>
            <person name="Grigoriev I.V."/>
            <person name="Debuchy R."/>
            <person name="Gladieux P."/>
            <person name="Thoren M.H."/>
            <person name="Johannesson H."/>
        </authorList>
    </citation>
    <scope>NUCLEOTIDE SEQUENCE</scope>
    <source>
        <strain evidence="2">SMH4131-1</strain>
    </source>
</reference>
<feature type="region of interest" description="Disordered" evidence="1">
    <location>
        <begin position="14"/>
        <end position="56"/>
    </location>
</feature>
<organism evidence="2 3">
    <name type="scientific">Cercophora scortea</name>
    <dbReference type="NCBI Taxonomy" id="314031"/>
    <lineage>
        <taxon>Eukaryota</taxon>
        <taxon>Fungi</taxon>
        <taxon>Dikarya</taxon>
        <taxon>Ascomycota</taxon>
        <taxon>Pezizomycotina</taxon>
        <taxon>Sordariomycetes</taxon>
        <taxon>Sordariomycetidae</taxon>
        <taxon>Sordariales</taxon>
        <taxon>Lasiosphaeriaceae</taxon>
        <taxon>Cercophora</taxon>
    </lineage>
</organism>
<keyword evidence="3" id="KW-1185">Reference proteome</keyword>
<reference evidence="2" key="1">
    <citation type="journal article" date="2023" name="Mol. Phylogenet. Evol.">
        <title>Genome-scale phylogeny and comparative genomics of the fungal order Sordariales.</title>
        <authorList>
            <person name="Hensen N."/>
            <person name="Bonometti L."/>
            <person name="Westerberg I."/>
            <person name="Brannstrom I.O."/>
            <person name="Guillou S."/>
            <person name="Cros-Aarteil S."/>
            <person name="Calhoun S."/>
            <person name="Haridas S."/>
            <person name="Kuo A."/>
            <person name="Mondo S."/>
            <person name="Pangilinan J."/>
            <person name="Riley R."/>
            <person name="LaButti K."/>
            <person name="Andreopoulos B."/>
            <person name="Lipzen A."/>
            <person name="Chen C."/>
            <person name="Yan M."/>
            <person name="Daum C."/>
            <person name="Ng V."/>
            <person name="Clum A."/>
            <person name="Steindorff A."/>
            <person name="Ohm R.A."/>
            <person name="Martin F."/>
            <person name="Silar P."/>
            <person name="Natvig D.O."/>
            <person name="Lalanne C."/>
            <person name="Gautier V."/>
            <person name="Ament-Velasquez S.L."/>
            <person name="Kruys A."/>
            <person name="Hutchinson M.I."/>
            <person name="Powell A.J."/>
            <person name="Barry K."/>
            <person name="Miller A.N."/>
            <person name="Grigoriev I.V."/>
            <person name="Debuchy R."/>
            <person name="Gladieux P."/>
            <person name="Hiltunen Thoren M."/>
            <person name="Johannesson H."/>
        </authorList>
    </citation>
    <scope>NUCLEOTIDE SEQUENCE</scope>
    <source>
        <strain evidence="2">SMH4131-1</strain>
    </source>
</reference>
<dbReference type="EMBL" id="JAUEPO010000006">
    <property type="protein sequence ID" value="KAK3319927.1"/>
    <property type="molecule type" value="Genomic_DNA"/>
</dbReference>
<gene>
    <name evidence="2" type="ORF">B0T19DRAFT_274763</name>
</gene>
<evidence type="ECO:0000256" key="1">
    <source>
        <dbReference type="SAM" id="MobiDB-lite"/>
    </source>
</evidence>
<feature type="compositionally biased region" description="Polar residues" evidence="1">
    <location>
        <begin position="238"/>
        <end position="247"/>
    </location>
</feature>
<name>A0AAE0I7H1_9PEZI</name>
<accession>A0AAE0I7H1</accession>
<feature type="compositionally biased region" description="Polar residues" evidence="1">
    <location>
        <begin position="254"/>
        <end position="268"/>
    </location>
</feature>
<comment type="caution">
    <text evidence="2">The sequence shown here is derived from an EMBL/GenBank/DDBJ whole genome shotgun (WGS) entry which is preliminary data.</text>
</comment>
<sequence>MAWLAWRRRRRLPVARTASTTSSSSSTLPFATPNPQPLAPRRRRKQSKAPCPVRDLRSATPSFCPFPLVSPTSSIRPARRPDQTRTRPAGASLQKWAVCSACIIGMQQIPNRQIPTIIEHAPPPRRAGVRHHDDFHHLLPLLPSSVKLPKQAVAVAVARLISLSALGCRIPELARPPWTDRETIVIISIHTHQKNMRVPLYSTNLPSTCMHSKEPTDISNQLRVRGVLDPNKHAISIPPTSDLISQTPHRDRPTQTTNNNPPYQSPAPNSREHD</sequence>
<proteinExistence type="predicted"/>
<dbReference type="Proteomes" id="UP001286456">
    <property type="component" value="Unassembled WGS sequence"/>
</dbReference>
<dbReference type="AlphaFoldDB" id="A0AAE0I7H1"/>
<evidence type="ECO:0000313" key="3">
    <source>
        <dbReference type="Proteomes" id="UP001286456"/>
    </source>
</evidence>
<feature type="region of interest" description="Disordered" evidence="1">
    <location>
        <begin position="231"/>
        <end position="274"/>
    </location>
</feature>